<accession>A0A5B7EIJ7</accession>
<keyword evidence="2" id="KW-1185">Reference proteome</keyword>
<comment type="caution">
    <text evidence="1">The sequence shown here is derived from an EMBL/GenBank/DDBJ whole genome shotgun (WGS) entry which is preliminary data.</text>
</comment>
<gene>
    <name evidence="1" type="ORF">E2C01_026531</name>
</gene>
<reference evidence="1 2" key="1">
    <citation type="submission" date="2019-05" db="EMBL/GenBank/DDBJ databases">
        <title>Another draft genome of Portunus trituberculatus and its Hox gene families provides insights of decapod evolution.</title>
        <authorList>
            <person name="Jeong J.-H."/>
            <person name="Song I."/>
            <person name="Kim S."/>
            <person name="Choi T."/>
            <person name="Kim D."/>
            <person name="Ryu S."/>
            <person name="Kim W."/>
        </authorList>
    </citation>
    <scope>NUCLEOTIDE SEQUENCE [LARGE SCALE GENOMIC DNA]</scope>
    <source>
        <tissue evidence="1">Muscle</tissue>
    </source>
</reference>
<evidence type="ECO:0000313" key="2">
    <source>
        <dbReference type="Proteomes" id="UP000324222"/>
    </source>
</evidence>
<organism evidence="1 2">
    <name type="scientific">Portunus trituberculatus</name>
    <name type="common">Swimming crab</name>
    <name type="synonym">Neptunus trituberculatus</name>
    <dbReference type="NCBI Taxonomy" id="210409"/>
    <lineage>
        <taxon>Eukaryota</taxon>
        <taxon>Metazoa</taxon>
        <taxon>Ecdysozoa</taxon>
        <taxon>Arthropoda</taxon>
        <taxon>Crustacea</taxon>
        <taxon>Multicrustacea</taxon>
        <taxon>Malacostraca</taxon>
        <taxon>Eumalacostraca</taxon>
        <taxon>Eucarida</taxon>
        <taxon>Decapoda</taxon>
        <taxon>Pleocyemata</taxon>
        <taxon>Brachyura</taxon>
        <taxon>Eubrachyura</taxon>
        <taxon>Portunoidea</taxon>
        <taxon>Portunidae</taxon>
        <taxon>Portuninae</taxon>
        <taxon>Portunus</taxon>
    </lineage>
</organism>
<dbReference type="Proteomes" id="UP000324222">
    <property type="component" value="Unassembled WGS sequence"/>
</dbReference>
<proteinExistence type="predicted"/>
<protein>
    <submittedName>
        <fullName evidence="1">Uncharacterized protein</fullName>
    </submittedName>
</protein>
<sequence length="68" mass="7827">MDWTSQQSRTSCLVTKAVVCQDETQSRWRKTPDTVMVWSAFSGKMERSGLYFLPKNVTMKSSFKVVES</sequence>
<dbReference type="EMBL" id="VSRR010002780">
    <property type="protein sequence ID" value="MPC33188.1"/>
    <property type="molecule type" value="Genomic_DNA"/>
</dbReference>
<name>A0A5B7EIJ7_PORTR</name>
<evidence type="ECO:0000313" key="1">
    <source>
        <dbReference type="EMBL" id="MPC33188.1"/>
    </source>
</evidence>
<dbReference type="AlphaFoldDB" id="A0A5B7EIJ7"/>